<dbReference type="InterPro" id="IPR008854">
    <property type="entry name" value="TPMT"/>
</dbReference>
<dbReference type="GO" id="GO:0008119">
    <property type="term" value="F:thiopurine S-methyltransferase activity"/>
    <property type="evidence" value="ECO:0007669"/>
    <property type="project" value="UniProtKB-EC"/>
</dbReference>
<keyword evidence="7 10" id="KW-0808">Transferase</keyword>
<dbReference type="Proteomes" id="UP001060012">
    <property type="component" value="Chromosome"/>
</dbReference>
<dbReference type="HAMAP" id="MF_00812">
    <property type="entry name" value="Thiopur_methtran"/>
    <property type="match status" value="1"/>
</dbReference>
<evidence type="ECO:0000256" key="6">
    <source>
        <dbReference type="ARBA" id="ARBA00022603"/>
    </source>
</evidence>
<gene>
    <name evidence="10" type="primary">tmpT</name>
    <name evidence="10" type="ORF">NJU99_00325</name>
</gene>
<evidence type="ECO:0000256" key="5">
    <source>
        <dbReference type="ARBA" id="ARBA00022490"/>
    </source>
</evidence>
<comment type="subcellular location">
    <subcellularLocation>
        <location evidence="2">Cytoplasm</location>
    </subcellularLocation>
</comment>
<dbReference type="Gene3D" id="3.40.50.150">
    <property type="entry name" value="Vaccinia Virus protein VP39"/>
    <property type="match status" value="1"/>
</dbReference>
<comment type="similarity">
    <text evidence="3">Belongs to the class I-like SAM-binding methyltransferase superfamily. TPMT family.</text>
</comment>
<dbReference type="NCBIfam" id="NF009732">
    <property type="entry name" value="PRK13255.1"/>
    <property type="match status" value="1"/>
</dbReference>
<dbReference type="NCBIfam" id="TIGR03840">
    <property type="entry name" value="TMPT_Se_Te"/>
    <property type="match status" value="1"/>
</dbReference>
<dbReference type="PANTHER" id="PTHR10259:SF11">
    <property type="entry name" value="THIOPURINE S-METHYLTRANSFERASE"/>
    <property type="match status" value="1"/>
</dbReference>
<sequence>MDLDFWNERWEKEEIAFHMKKVNPMLIKYFHKLNLAQKKRIFLPLCGKTLDIAWLLSKGYSIVGIELNKDAIDALFHELNITPLISKENDFVKYSAKNIDIYVGDFFKMSAEILKPIDAIYDRAALVALPLEMRIEYVSHLLNITNVAPQLLISYDYEQNIMSGPPFSVPLSEIEHHYSDYYEIKLLDENIDIPSGLKRKSQAIETVCILHNS</sequence>
<protein>
    <recommendedName>
        <fullName evidence="4 9">Thiopurine S-methyltransferase</fullName>
        <ecNumber evidence="4 9">2.1.1.67</ecNumber>
    </recommendedName>
</protein>
<dbReference type="GO" id="GO:0032259">
    <property type="term" value="P:methylation"/>
    <property type="evidence" value="ECO:0007669"/>
    <property type="project" value="UniProtKB-KW"/>
</dbReference>
<keyword evidence="8" id="KW-0949">S-adenosyl-L-methionine</keyword>
<dbReference type="SUPFAM" id="SSF53335">
    <property type="entry name" value="S-adenosyl-L-methionine-dependent methyltransferases"/>
    <property type="match status" value="1"/>
</dbReference>
<keyword evidence="6 10" id="KW-0489">Methyltransferase</keyword>
<name>A0ABY5E320_9BACT</name>
<dbReference type="RefSeq" id="WP_254576750.1">
    <property type="nucleotide sequence ID" value="NZ_CP100595.1"/>
</dbReference>
<dbReference type="InterPro" id="IPR029063">
    <property type="entry name" value="SAM-dependent_MTases_sf"/>
</dbReference>
<evidence type="ECO:0000256" key="7">
    <source>
        <dbReference type="ARBA" id="ARBA00022679"/>
    </source>
</evidence>
<dbReference type="EMBL" id="CP100595">
    <property type="protein sequence ID" value="UTJ06571.1"/>
    <property type="molecule type" value="Genomic_DNA"/>
</dbReference>
<evidence type="ECO:0000256" key="1">
    <source>
        <dbReference type="ARBA" id="ARBA00000903"/>
    </source>
</evidence>
<evidence type="ECO:0000313" key="11">
    <source>
        <dbReference type="Proteomes" id="UP001060012"/>
    </source>
</evidence>
<evidence type="ECO:0000313" key="10">
    <source>
        <dbReference type="EMBL" id="UTJ06571.1"/>
    </source>
</evidence>
<dbReference type="PROSITE" id="PS51585">
    <property type="entry name" value="SAM_MT_TPMT"/>
    <property type="match status" value="1"/>
</dbReference>
<evidence type="ECO:0000256" key="4">
    <source>
        <dbReference type="ARBA" id="ARBA00011905"/>
    </source>
</evidence>
<dbReference type="InterPro" id="IPR022474">
    <property type="entry name" value="Thiopur_S-MeTfrase_Se/Te_detox"/>
</dbReference>
<accession>A0ABY5E320</accession>
<keyword evidence="11" id="KW-1185">Reference proteome</keyword>
<organism evidence="10 11">
    <name type="scientific">Arcobacter roscoffensis</name>
    <dbReference type="NCBI Taxonomy" id="2961520"/>
    <lineage>
        <taxon>Bacteria</taxon>
        <taxon>Pseudomonadati</taxon>
        <taxon>Campylobacterota</taxon>
        <taxon>Epsilonproteobacteria</taxon>
        <taxon>Campylobacterales</taxon>
        <taxon>Arcobacteraceae</taxon>
        <taxon>Arcobacter</taxon>
    </lineage>
</organism>
<proteinExistence type="inferred from homology"/>
<comment type="catalytic activity">
    <reaction evidence="1">
        <text>S-adenosyl-L-methionine + a thiopurine = S-adenosyl-L-homocysteine + a thiopurine S-methylether.</text>
        <dbReference type="EC" id="2.1.1.67"/>
    </reaction>
</comment>
<evidence type="ECO:0000256" key="8">
    <source>
        <dbReference type="ARBA" id="ARBA00022691"/>
    </source>
</evidence>
<evidence type="ECO:0000256" key="3">
    <source>
        <dbReference type="ARBA" id="ARBA00008145"/>
    </source>
</evidence>
<evidence type="ECO:0000256" key="2">
    <source>
        <dbReference type="ARBA" id="ARBA00004496"/>
    </source>
</evidence>
<dbReference type="Pfam" id="PF05724">
    <property type="entry name" value="TPMT"/>
    <property type="match status" value="1"/>
</dbReference>
<keyword evidence="5" id="KW-0963">Cytoplasm</keyword>
<evidence type="ECO:0000256" key="9">
    <source>
        <dbReference type="NCBIfam" id="TIGR03840"/>
    </source>
</evidence>
<dbReference type="InterPro" id="IPR025835">
    <property type="entry name" value="Thiopurine_S-MeTrfase"/>
</dbReference>
<reference evidence="10" key="1">
    <citation type="submission" date="2022-07" db="EMBL/GenBank/DDBJ databases">
        <title>Arcobacter roscoffensis sp. nov., a marine bacterium isolated from coastal seawater collected from Roscoff, France.</title>
        <authorList>
            <person name="Pascual J."/>
            <person name="Lepeaux C."/>
            <person name="Methner A."/>
            <person name="Overmann J."/>
        </authorList>
    </citation>
    <scope>NUCLEOTIDE SEQUENCE</scope>
    <source>
        <strain evidence="10">ARW1-2F2</strain>
    </source>
</reference>
<dbReference type="PIRSF" id="PIRSF023956">
    <property type="entry name" value="Thiopurine_S-methyltransferase"/>
    <property type="match status" value="1"/>
</dbReference>
<dbReference type="PANTHER" id="PTHR10259">
    <property type="entry name" value="THIOPURINE S-METHYLTRANSFERASE"/>
    <property type="match status" value="1"/>
</dbReference>
<dbReference type="EC" id="2.1.1.67" evidence="4 9"/>